<dbReference type="Proteomes" id="UP000016933">
    <property type="component" value="Unassembled WGS sequence"/>
</dbReference>
<gene>
    <name evidence="1" type="ORF">DOTSEDRAFT_36630</name>
</gene>
<evidence type="ECO:0000313" key="2">
    <source>
        <dbReference type="Proteomes" id="UP000016933"/>
    </source>
</evidence>
<keyword evidence="2" id="KW-1185">Reference proteome</keyword>
<protein>
    <submittedName>
        <fullName evidence="1">Uncharacterized protein</fullName>
    </submittedName>
</protein>
<dbReference type="AlphaFoldDB" id="N1PEY6"/>
<reference evidence="2" key="1">
    <citation type="journal article" date="2012" name="PLoS Genet.">
        <title>The genomes of the fungal plant pathogens Cladosporium fulvum and Dothistroma septosporum reveal adaptation to different hosts and lifestyles but also signatures of common ancestry.</title>
        <authorList>
            <person name="de Wit P.J.G.M."/>
            <person name="van der Burgt A."/>
            <person name="Oekmen B."/>
            <person name="Stergiopoulos I."/>
            <person name="Abd-Elsalam K.A."/>
            <person name="Aerts A.L."/>
            <person name="Bahkali A.H."/>
            <person name="Beenen H.G."/>
            <person name="Chettri P."/>
            <person name="Cox M.P."/>
            <person name="Datema E."/>
            <person name="de Vries R.P."/>
            <person name="Dhillon B."/>
            <person name="Ganley A.R."/>
            <person name="Griffiths S.A."/>
            <person name="Guo Y."/>
            <person name="Hamelin R.C."/>
            <person name="Henrissat B."/>
            <person name="Kabir M.S."/>
            <person name="Jashni M.K."/>
            <person name="Kema G."/>
            <person name="Klaubauf S."/>
            <person name="Lapidus A."/>
            <person name="Levasseur A."/>
            <person name="Lindquist E."/>
            <person name="Mehrabi R."/>
            <person name="Ohm R.A."/>
            <person name="Owen T.J."/>
            <person name="Salamov A."/>
            <person name="Schwelm A."/>
            <person name="Schijlen E."/>
            <person name="Sun H."/>
            <person name="van den Burg H.A."/>
            <person name="van Ham R.C.H.J."/>
            <person name="Zhang S."/>
            <person name="Goodwin S.B."/>
            <person name="Grigoriev I.V."/>
            <person name="Collemare J."/>
            <person name="Bradshaw R.E."/>
        </authorList>
    </citation>
    <scope>NUCLEOTIDE SEQUENCE [LARGE SCALE GENOMIC DNA]</scope>
    <source>
        <strain evidence="2">NZE10 / CBS 128990</strain>
    </source>
</reference>
<reference evidence="1 2" key="2">
    <citation type="journal article" date="2012" name="PLoS Pathog.">
        <title>Diverse lifestyles and strategies of plant pathogenesis encoded in the genomes of eighteen Dothideomycetes fungi.</title>
        <authorList>
            <person name="Ohm R.A."/>
            <person name="Feau N."/>
            <person name="Henrissat B."/>
            <person name="Schoch C.L."/>
            <person name="Horwitz B.A."/>
            <person name="Barry K.W."/>
            <person name="Condon B.J."/>
            <person name="Copeland A.C."/>
            <person name="Dhillon B."/>
            <person name="Glaser F."/>
            <person name="Hesse C.N."/>
            <person name="Kosti I."/>
            <person name="LaButti K."/>
            <person name="Lindquist E.A."/>
            <person name="Lucas S."/>
            <person name="Salamov A.A."/>
            <person name="Bradshaw R.E."/>
            <person name="Ciuffetti L."/>
            <person name="Hamelin R.C."/>
            <person name="Kema G.H.J."/>
            <person name="Lawrence C."/>
            <person name="Scott J.A."/>
            <person name="Spatafora J.W."/>
            <person name="Turgeon B.G."/>
            <person name="de Wit P.J.G.M."/>
            <person name="Zhong S."/>
            <person name="Goodwin S.B."/>
            <person name="Grigoriev I.V."/>
        </authorList>
    </citation>
    <scope>NUCLEOTIDE SEQUENCE [LARGE SCALE GENOMIC DNA]</scope>
    <source>
        <strain evidence="2">NZE10 / CBS 128990</strain>
    </source>
</reference>
<name>N1PEY6_DOTSN</name>
<sequence>MDDMCLVLHGQEPSDFRTKLTEGTSEEDILKIVNRLLLAVVIDKYACVDRLRLQTSGLVSKLIEAVARKSDPDEWTSQLVTTCYLLDNQHGFRISTERLTRETMGFSEDEDRPQRVPSSIMPDGIKGLSEGFSGMDAAWNVVEEAMSGICLECIRAGNGL</sequence>
<dbReference type="HOGENOM" id="CLU_1652111_0_0_1"/>
<proteinExistence type="predicted"/>
<organism evidence="1 2">
    <name type="scientific">Dothistroma septosporum (strain NZE10 / CBS 128990)</name>
    <name type="common">Red band needle blight fungus</name>
    <name type="synonym">Mycosphaerella pini</name>
    <dbReference type="NCBI Taxonomy" id="675120"/>
    <lineage>
        <taxon>Eukaryota</taxon>
        <taxon>Fungi</taxon>
        <taxon>Dikarya</taxon>
        <taxon>Ascomycota</taxon>
        <taxon>Pezizomycotina</taxon>
        <taxon>Dothideomycetes</taxon>
        <taxon>Dothideomycetidae</taxon>
        <taxon>Mycosphaerellales</taxon>
        <taxon>Mycosphaerellaceae</taxon>
        <taxon>Dothistroma</taxon>
    </lineage>
</organism>
<dbReference type="OrthoDB" id="3650523at2759"/>
<accession>N1PEY6</accession>
<dbReference type="EMBL" id="KB446542">
    <property type="protein sequence ID" value="EME41183.1"/>
    <property type="molecule type" value="Genomic_DNA"/>
</dbReference>
<evidence type="ECO:0000313" key="1">
    <source>
        <dbReference type="EMBL" id="EME41183.1"/>
    </source>
</evidence>